<reference evidence="7 8" key="1">
    <citation type="journal article" date="2014" name="Genome Biol. Evol.">
        <title>The secreted proteins of Achlya hypogyna and Thraustotheca clavata identify the ancestral oomycete secretome and reveal gene acquisitions by horizontal gene transfer.</title>
        <authorList>
            <person name="Misner I."/>
            <person name="Blouin N."/>
            <person name="Leonard G."/>
            <person name="Richards T.A."/>
            <person name="Lane C.E."/>
        </authorList>
    </citation>
    <scope>NUCLEOTIDE SEQUENCE [LARGE SCALE GENOMIC DNA]</scope>
    <source>
        <strain evidence="7 8">ATCC 34112</strain>
    </source>
</reference>
<dbReference type="Pfam" id="PF04116">
    <property type="entry name" value="FA_hydroxylase"/>
    <property type="match status" value="1"/>
</dbReference>
<keyword evidence="8" id="KW-1185">Reference proteome</keyword>
<dbReference type="STRING" id="74557.A0A1V9ZR77"/>
<accession>A0A1V9ZR77</accession>
<keyword evidence="2 5" id="KW-0812">Transmembrane</keyword>
<keyword evidence="3 5" id="KW-1133">Transmembrane helix</keyword>
<evidence type="ECO:0000256" key="4">
    <source>
        <dbReference type="ARBA" id="ARBA00023136"/>
    </source>
</evidence>
<comment type="subcellular location">
    <subcellularLocation>
        <location evidence="1">Membrane</location>
    </subcellularLocation>
</comment>
<evidence type="ECO:0000256" key="3">
    <source>
        <dbReference type="ARBA" id="ARBA00022989"/>
    </source>
</evidence>
<dbReference type="GO" id="GO:0005506">
    <property type="term" value="F:iron ion binding"/>
    <property type="evidence" value="ECO:0007669"/>
    <property type="project" value="InterPro"/>
</dbReference>
<sequence length="206" mass="24405">MMFSTHTSFTQLGFRTDTPLPTAWTIFWKIIVFAILEDFYNYWIHRLLHWKVIYKYVHRLHHEIATPIAFSSEYVHPIETFVVGLGTFLGPFLLTRHLLTFWVWIAVRTMQSVECHLGYDLPLSLTSWIPFWGGPVHHDFHHIKPDCNYSTFFTIWDWVFGTDIKFREAQHIKYITGKSSWSDIIYKLGLASYVNNSQSEKEKKGN</sequence>
<proteinExistence type="predicted"/>
<dbReference type="EMBL" id="JNBS01001699">
    <property type="protein sequence ID" value="OQS00487.1"/>
    <property type="molecule type" value="Genomic_DNA"/>
</dbReference>
<dbReference type="GO" id="GO:0016020">
    <property type="term" value="C:membrane"/>
    <property type="evidence" value="ECO:0007669"/>
    <property type="project" value="UniProtKB-SubCell"/>
</dbReference>
<comment type="caution">
    <text evidence="7">The sequence shown here is derived from an EMBL/GenBank/DDBJ whole genome shotgun (WGS) entry which is preliminary data.</text>
</comment>
<protein>
    <recommendedName>
        <fullName evidence="6">Fatty acid hydroxylase domain-containing protein</fullName>
    </recommendedName>
</protein>
<feature type="domain" description="Fatty acid hydroxylase" evidence="6">
    <location>
        <begin position="31"/>
        <end position="162"/>
    </location>
</feature>
<feature type="transmembrane region" description="Helical" evidence="5">
    <location>
        <begin position="26"/>
        <end position="44"/>
    </location>
</feature>
<evidence type="ECO:0000259" key="6">
    <source>
        <dbReference type="Pfam" id="PF04116"/>
    </source>
</evidence>
<dbReference type="GO" id="GO:0016491">
    <property type="term" value="F:oxidoreductase activity"/>
    <property type="evidence" value="ECO:0007669"/>
    <property type="project" value="InterPro"/>
</dbReference>
<gene>
    <name evidence="7" type="ORF">THRCLA_05944</name>
</gene>
<organism evidence="7 8">
    <name type="scientific">Thraustotheca clavata</name>
    <dbReference type="NCBI Taxonomy" id="74557"/>
    <lineage>
        <taxon>Eukaryota</taxon>
        <taxon>Sar</taxon>
        <taxon>Stramenopiles</taxon>
        <taxon>Oomycota</taxon>
        <taxon>Saprolegniomycetes</taxon>
        <taxon>Saprolegniales</taxon>
        <taxon>Achlyaceae</taxon>
        <taxon>Thraustotheca</taxon>
    </lineage>
</organism>
<dbReference type="InterPro" id="IPR006694">
    <property type="entry name" value="Fatty_acid_hydroxylase"/>
</dbReference>
<dbReference type="OrthoDB" id="1658724at2759"/>
<keyword evidence="4 5" id="KW-0472">Membrane</keyword>
<dbReference type="AlphaFoldDB" id="A0A1V9ZR77"/>
<dbReference type="Proteomes" id="UP000243217">
    <property type="component" value="Unassembled WGS sequence"/>
</dbReference>
<name>A0A1V9ZR77_9STRA</name>
<dbReference type="InterPro" id="IPR050307">
    <property type="entry name" value="Sterol_Desaturase_Related"/>
</dbReference>
<evidence type="ECO:0000313" key="8">
    <source>
        <dbReference type="Proteomes" id="UP000243217"/>
    </source>
</evidence>
<evidence type="ECO:0000313" key="7">
    <source>
        <dbReference type="EMBL" id="OQS00487.1"/>
    </source>
</evidence>
<evidence type="ECO:0000256" key="1">
    <source>
        <dbReference type="ARBA" id="ARBA00004370"/>
    </source>
</evidence>
<dbReference type="PANTHER" id="PTHR11863">
    <property type="entry name" value="STEROL DESATURASE"/>
    <property type="match status" value="1"/>
</dbReference>
<evidence type="ECO:0000256" key="2">
    <source>
        <dbReference type="ARBA" id="ARBA00022692"/>
    </source>
</evidence>
<dbReference type="GO" id="GO:0008610">
    <property type="term" value="P:lipid biosynthetic process"/>
    <property type="evidence" value="ECO:0007669"/>
    <property type="project" value="InterPro"/>
</dbReference>
<evidence type="ECO:0000256" key="5">
    <source>
        <dbReference type="SAM" id="Phobius"/>
    </source>
</evidence>